<feature type="repeat" description="ANK" evidence="3">
    <location>
        <begin position="23"/>
        <end position="55"/>
    </location>
</feature>
<dbReference type="Proteomes" id="UP001470230">
    <property type="component" value="Unassembled WGS sequence"/>
</dbReference>
<proteinExistence type="predicted"/>
<name>A0ABR2IXR7_9EUKA</name>
<evidence type="ECO:0000256" key="1">
    <source>
        <dbReference type="ARBA" id="ARBA00022737"/>
    </source>
</evidence>
<evidence type="ECO:0000256" key="3">
    <source>
        <dbReference type="PROSITE-ProRule" id="PRU00023"/>
    </source>
</evidence>
<dbReference type="Gene3D" id="1.25.40.20">
    <property type="entry name" value="Ankyrin repeat-containing domain"/>
    <property type="match status" value="1"/>
</dbReference>
<dbReference type="SUPFAM" id="SSF48403">
    <property type="entry name" value="Ankyrin repeat"/>
    <property type="match status" value="1"/>
</dbReference>
<dbReference type="InterPro" id="IPR002110">
    <property type="entry name" value="Ankyrin_rpt"/>
</dbReference>
<dbReference type="PROSITE" id="PS50297">
    <property type="entry name" value="ANK_REP_REGION"/>
    <property type="match status" value="1"/>
</dbReference>
<gene>
    <name evidence="5" type="ORF">M9Y10_008246</name>
</gene>
<accession>A0ABR2IXR7</accession>
<protein>
    <recommendedName>
        <fullName evidence="7">Ankyrin repeat protein</fullName>
    </recommendedName>
</protein>
<evidence type="ECO:0000256" key="4">
    <source>
        <dbReference type="SAM" id="MobiDB-lite"/>
    </source>
</evidence>
<feature type="region of interest" description="Disordered" evidence="4">
    <location>
        <begin position="101"/>
        <end position="123"/>
    </location>
</feature>
<comment type="caution">
    <text evidence="5">The sequence shown here is derived from an EMBL/GenBank/DDBJ whole genome shotgun (WGS) entry which is preliminary data.</text>
</comment>
<organism evidence="5 6">
    <name type="scientific">Tritrichomonas musculus</name>
    <dbReference type="NCBI Taxonomy" id="1915356"/>
    <lineage>
        <taxon>Eukaryota</taxon>
        <taxon>Metamonada</taxon>
        <taxon>Parabasalia</taxon>
        <taxon>Tritrichomonadida</taxon>
        <taxon>Tritrichomonadidae</taxon>
        <taxon>Tritrichomonas</taxon>
    </lineage>
</organism>
<sequence length="123" mass="13846">MAILNNDIEIVKSLLRAGAKVDDSPYPLHCAIQQDSFEIVKLLLLFGADPYLQTRNGQCAYDIVAPFQKRIKEALKAIKKSNQDVTKQKIEIFQPPVSTLSDLLDRLPPPPRRKPDLSTFSDL</sequence>
<keyword evidence="1" id="KW-0677">Repeat</keyword>
<dbReference type="EMBL" id="JAPFFF010000014">
    <property type="protein sequence ID" value="KAK8870365.1"/>
    <property type="molecule type" value="Genomic_DNA"/>
</dbReference>
<dbReference type="InterPro" id="IPR036770">
    <property type="entry name" value="Ankyrin_rpt-contain_sf"/>
</dbReference>
<evidence type="ECO:0000256" key="2">
    <source>
        <dbReference type="ARBA" id="ARBA00023043"/>
    </source>
</evidence>
<dbReference type="Pfam" id="PF12796">
    <property type="entry name" value="Ank_2"/>
    <property type="match status" value="1"/>
</dbReference>
<keyword evidence="6" id="KW-1185">Reference proteome</keyword>
<keyword evidence="2 3" id="KW-0040">ANK repeat</keyword>
<evidence type="ECO:0000313" key="5">
    <source>
        <dbReference type="EMBL" id="KAK8870365.1"/>
    </source>
</evidence>
<evidence type="ECO:0008006" key="7">
    <source>
        <dbReference type="Google" id="ProtNLM"/>
    </source>
</evidence>
<dbReference type="PANTHER" id="PTHR24134:SF9">
    <property type="entry name" value="ANKYRIN REPEAT AND SOCS BOX PROTEIN 8"/>
    <property type="match status" value="1"/>
</dbReference>
<dbReference type="PANTHER" id="PTHR24134">
    <property type="entry name" value="ANKYRIN REPEAT-CONTAINING PROTEIN DDB_G0279043"/>
    <property type="match status" value="1"/>
</dbReference>
<evidence type="ECO:0000313" key="6">
    <source>
        <dbReference type="Proteomes" id="UP001470230"/>
    </source>
</evidence>
<dbReference type="PROSITE" id="PS50088">
    <property type="entry name" value="ANK_REPEAT"/>
    <property type="match status" value="1"/>
</dbReference>
<reference evidence="5 6" key="1">
    <citation type="submission" date="2024-04" db="EMBL/GenBank/DDBJ databases">
        <title>Tritrichomonas musculus Genome.</title>
        <authorList>
            <person name="Alves-Ferreira E."/>
            <person name="Grigg M."/>
            <person name="Lorenzi H."/>
            <person name="Galac M."/>
        </authorList>
    </citation>
    <scope>NUCLEOTIDE SEQUENCE [LARGE SCALE GENOMIC DNA]</scope>
    <source>
        <strain evidence="5 6">EAF2021</strain>
    </source>
</reference>